<accession>A0ABP9LTI8</accession>
<keyword evidence="1" id="KW-0812">Transmembrane</keyword>
<dbReference type="InterPro" id="IPR025588">
    <property type="entry name" value="YcxB-like_C"/>
</dbReference>
<dbReference type="EMBL" id="BAABHX010000001">
    <property type="protein sequence ID" value="GAA5085148.1"/>
    <property type="molecule type" value="Genomic_DNA"/>
</dbReference>
<feature type="transmembrane region" description="Helical" evidence="1">
    <location>
        <begin position="28"/>
        <end position="47"/>
    </location>
</feature>
<reference evidence="4" key="1">
    <citation type="journal article" date="2019" name="Int. J. Syst. Evol. Microbiol.">
        <title>The Global Catalogue of Microorganisms (GCM) 10K type strain sequencing project: providing services to taxonomists for standard genome sequencing and annotation.</title>
        <authorList>
            <consortium name="The Broad Institute Genomics Platform"/>
            <consortium name="The Broad Institute Genome Sequencing Center for Infectious Disease"/>
            <person name="Wu L."/>
            <person name="Ma J."/>
        </authorList>
    </citation>
    <scope>NUCLEOTIDE SEQUENCE [LARGE SCALE GENOMIC DNA]</scope>
    <source>
        <strain evidence="4">JCM 18019</strain>
    </source>
</reference>
<comment type="caution">
    <text evidence="3">The sequence shown here is derived from an EMBL/GenBank/DDBJ whole genome shotgun (WGS) entry which is preliminary data.</text>
</comment>
<keyword evidence="4" id="KW-1185">Reference proteome</keyword>
<name>A0ABP9LTI8_9FLAO</name>
<keyword evidence="1" id="KW-1133">Transmembrane helix</keyword>
<gene>
    <name evidence="3" type="ORF">GCM10023210_05680</name>
</gene>
<dbReference type="Pfam" id="PF14317">
    <property type="entry name" value="YcxB"/>
    <property type="match status" value="1"/>
</dbReference>
<evidence type="ECO:0000256" key="1">
    <source>
        <dbReference type="SAM" id="Phobius"/>
    </source>
</evidence>
<dbReference type="Proteomes" id="UP001500353">
    <property type="component" value="Unassembled WGS sequence"/>
</dbReference>
<protein>
    <recommendedName>
        <fullName evidence="2">YcxB-like C-terminal domain-containing protein</fullName>
    </recommendedName>
</protein>
<evidence type="ECO:0000313" key="4">
    <source>
        <dbReference type="Proteomes" id="UP001500353"/>
    </source>
</evidence>
<keyword evidence="1" id="KW-0472">Membrane</keyword>
<evidence type="ECO:0000313" key="3">
    <source>
        <dbReference type="EMBL" id="GAA5085148.1"/>
    </source>
</evidence>
<sequence>MTVKTKISFKEYVKLTINILFEKIIPKLIFIWIFLAFVSSIISYIFHPENTQNLLGNIVLVLFILFLSIIKYLQLRKIYKTNTNIKEELAYTFSNEKIIIQGKTFKSEIEWKTIYEIRELKNLFLILYDSHSKNMIPKKDFTKDQILELRNIIKSNNVKSKLRND</sequence>
<organism evidence="3 4">
    <name type="scientific">Chryseobacterium ginsengisoli</name>
    <dbReference type="NCBI Taxonomy" id="363853"/>
    <lineage>
        <taxon>Bacteria</taxon>
        <taxon>Pseudomonadati</taxon>
        <taxon>Bacteroidota</taxon>
        <taxon>Flavobacteriia</taxon>
        <taxon>Flavobacteriales</taxon>
        <taxon>Weeksellaceae</taxon>
        <taxon>Chryseobacterium group</taxon>
        <taxon>Chryseobacterium</taxon>
    </lineage>
</organism>
<feature type="domain" description="YcxB-like C-terminal" evidence="2">
    <location>
        <begin position="93"/>
        <end position="153"/>
    </location>
</feature>
<feature type="transmembrane region" description="Helical" evidence="1">
    <location>
        <begin position="53"/>
        <end position="73"/>
    </location>
</feature>
<proteinExistence type="predicted"/>
<evidence type="ECO:0000259" key="2">
    <source>
        <dbReference type="Pfam" id="PF14317"/>
    </source>
</evidence>